<name>A0A2K8T354_9NOSO</name>
<dbReference type="AlphaFoldDB" id="A0A2K8T354"/>
<evidence type="ECO:0000313" key="1">
    <source>
        <dbReference type="EMBL" id="AUB42146.1"/>
    </source>
</evidence>
<dbReference type="Proteomes" id="UP000232003">
    <property type="component" value="Chromosome"/>
</dbReference>
<evidence type="ECO:0000313" key="2">
    <source>
        <dbReference type="Proteomes" id="UP000232003"/>
    </source>
</evidence>
<sequence length="77" mass="8851">MRVNVAMSPIEILQEFNSCYLKIQAIAQNENWLLLIAEKRIDPEAATHVGDTLHYLCEAMGCLEEVVEVKFNQETER</sequence>
<dbReference type="EMBL" id="CP024785">
    <property type="protein sequence ID" value="AUB42146.1"/>
    <property type="molecule type" value="Genomic_DNA"/>
</dbReference>
<protein>
    <submittedName>
        <fullName evidence="1">Uncharacterized protein</fullName>
    </submittedName>
</protein>
<dbReference type="KEGG" id="nfl:COO91_08253"/>
<organism evidence="1 2">
    <name type="scientific">Nostoc flagelliforme CCNUN1</name>
    <dbReference type="NCBI Taxonomy" id="2038116"/>
    <lineage>
        <taxon>Bacteria</taxon>
        <taxon>Bacillati</taxon>
        <taxon>Cyanobacteriota</taxon>
        <taxon>Cyanophyceae</taxon>
        <taxon>Nostocales</taxon>
        <taxon>Nostocaceae</taxon>
        <taxon>Nostoc</taxon>
    </lineage>
</organism>
<dbReference type="RefSeq" id="WP_339382385.1">
    <property type="nucleotide sequence ID" value="NZ_CAWNNC010000001.1"/>
</dbReference>
<accession>A0A2K8T354</accession>
<proteinExistence type="predicted"/>
<keyword evidence="2" id="KW-1185">Reference proteome</keyword>
<gene>
    <name evidence="1" type="ORF">COO91_08253</name>
</gene>
<reference evidence="1 2" key="1">
    <citation type="submission" date="2017-11" db="EMBL/GenBank/DDBJ databases">
        <title>Complete genome of a free-living desiccation-tolerant cyanobacterium and its photosynthetic adaptation to extreme terrestrial habitat.</title>
        <authorList>
            <person name="Shang J."/>
        </authorList>
    </citation>
    <scope>NUCLEOTIDE SEQUENCE [LARGE SCALE GENOMIC DNA]</scope>
    <source>
        <strain evidence="1 2">CCNUN1</strain>
    </source>
</reference>